<evidence type="ECO:0000313" key="9">
    <source>
        <dbReference type="Proteomes" id="UP000074119"/>
    </source>
</evidence>
<dbReference type="InterPro" id="IPR017941">
    <property type="entry name" value="Rieske_2Fe-2S"/>
</dbReference>
<dbReference type="Pfam" id="PF19298">
    <property type="entry name" value="KshA_C"/>
    <property type="match status" value="1"/>
</dbReference>
<name>A0A127M7D1_9GAMM</name>
<gene>
    <name evidence="8" type="ORF">AZF00_12900</name>
</gene>
<dbReference type="GO" id="GO:0008203">
    <property type="term" value="P:cholesterol metabolic process"/>
    <property type="evidence" value="ECO:0007669"/>
    <property type="project" value="InterPro"/>
</dbReference>
<evidence type="ECO:0000259" key="7">
    <source>
        <dbReference type="PROSITE" id="PS51296"/>
    </source>
</evidence>
<sequence>MATAKEYGLGPHQFPRGWFVIAEASELQEKPLALKFFAKDFALYRGQSGKPVLLDAHCPHMQCHLAADSAIIAREGAQIEGDSIRCPYHGWRFAADGSCDDIPYFDGPKPRSAKLESYLVEERLGCIWMWHDPDGKEPDYPVPDLPHWQNTSWVKWQLDHLGELEVHPQEIIDNMADARHLGPTHGAPCEYFENEFKDHVYIQRQGGLHQEYQAMLRTTTWYEGPGILLSHQIFGDIESIEMIANTPVEDGCVKLWHGLMVNSGKENPTMADVDRARELQAGALASLAADFGIWKHKKPAFRVLQLKTDGPFSLGRKWYTQFYMPREAVIAVQTMVNGVHGVLGLAEPPPESLLHRQVLADT</sequence>
<dbReference type="RefSeq" id="WP_008248710.1">
    <property type="nucleotide sequence ID" value="NZ_CP014544.1"/>
</dbReference>
<evidence type="ECO:0000256" key="6">
    <source>
        <dbReference type="ARBA" id="ARBA00023014"/>
    </source>
</evidence>
<evidence type="ECO:0000256" key="3">
    <source>
        <dbReference type="ARBA" id="ARBA00022723"/>
    </source>
</evidence>
<evidence type="ECO:0000256" key="1">
    <source>
        <dbReference type="ARBA" id="ARBA00001962"/>
    </source>
</evidence>
<dbReference type="GO" id="GO:0016491">
    <property type="term" value="F:oxidoreductase activity"/>
    <property type="evidence" value="ECO:0007669"/>
    <property type="project" value="UniProtKB-KW"/>
</dbReference>
<organism evidence="8 9">
    <name type="scientific">Zhongshania aliphaticivorans</name>
    <dbReference type="NCBI Taxonomy" id="1470434"/>
    <lineage>
        <taxon>Bacteria</taxon>
        <taxon>Pseudomonadati</taxon>
        <taxon>Pseudomonadota</taxon>
        <taxon>Gammaproteobacteria</taxon>
        <taxon>Cellvibrionales</taxon>
        <taxon>Spongiibacteraceae</taxon>
        <taxon>Zhongshania</taxon>
    </lineage>
</organism>
<dbReference type="GO" id="GO:0046872">
    <property type="term" value="F:metal ion binding"/>
    <property type="evidence" value="ECO:0007669"/>
    <property type="project" value="UniProtKB-KW"/>
</dbReference>
<keyword evidence="2" id="KW-0001">2Fe-2S</keyword>
<evidence type="ECO:0000313" key="8">
    <source>
        <dbReference type="EMBL" id="AMO69147.1"/>
    </source>
</evidence>
<dbReference type="EMBL" id="CP014544">
    <property type="protein sequence ID" value="AMO69147.1"/>
    <property type="molecule type" value="Genomic_DNA"/>
</dbReference>
<dbReference type="Gene3D" id="2.102.10.10">
    <property type="entry name" value="Rieske [2Fe-2S] iron-sulphur domain"/>
    <property type="match status" value="1"/>
</dbReference>
<dbReference type="CDD" id="cd03469">
    <property type="entry name" value="Rieske_RO_Alpha_N"/>
    <property type="match status" value="1"/>
</dbReference>
<keyword evidence="4" id="KW-0560">Oxidoreductase</keyword>
<dbReference type="AlphaFoldDB" id="A0A127M7D1"/>
<dbReference type="PROSITE" id="PS51296">
    <property type="entry name" value="RIESKE"/>
    <property type="match status" value="1"/>
</dbReference>
<dbReference type="Gene3D" id="3.90.380.10">
    <property type="entry name" value="Naphthalene 1,2-dioxygenase Alpha Subunit, Chain A, domain 1"/>
    <property type="match status" value="1"/>
</dbReference>
<reference evidence="8 9" key="1">
    <citation type="submission" date="2015-12" db="EMBL/GenBank/DDBJ databases">
        <authorList>
            <person name="Shamseldin A."/>
            <person name="Moawad H."/>
            <person name="Abd El-Rahim W.M."/>
            <person name="Sadowsky M.J."/>
        </authorList>
    </citation>
    <scope>NUCLEOTIDE SEQUENCE [LARGE SCALE GENOMIC DNA]</scope>
    <source>
        <strain evidence="8 9">SM2</strain>
    </source>
</reference>
<feature type="domain" description="Rieske" evidence="7">
    <location>
        <begin position="18"/>
        <end position="129"/>
    </location>
</feature>
<dbReference type="InterPro" id="IPR036922">
    <property type="entry name" value="Rieske_2Fe-2S_sf"/>
</dbReference>
<dbReference type="GO" id="GO:0051537">
    <property type="term" value="F:2 iron, 2 sulfur cluster binding"/>
    <property type="evidence" value="ECO:0007669"/>
    <property type="project" value="UniProtKB-KW"/>
</dbReference>
<proteinExistence type="predicted"/>
<comment type="cofactor">
    <cofactor evidence="1">
        <name>Fe cation</name>
        <dbReference type="ChEBI" id="CHEBI:24875"/>
    </cofactor>
</comment>
<dbReference type="STRING" id="1470434.AZF00_12900"/>
<keyword evidence="5" id="KW-0408">Iron</keyword>
<evidence type="ECO:0000256" key="5">
    <source>
        <dbReference type="ARBA" id="ARBA00023004"/>
    </source>
</evidence>
<evidence type="ECO:0000256" key="4">
    <source>
        <dbReference type="ARBA" id="ARBA00023002"/>
    </source>
</evidence>
<dbReference type="PANTHER" id="PTHR21266">
    <property type="entry name" value="IRON-SULFUR DOMAIN CONTAINING PROTEIN"/>
    <property type="match status" value="1"/>
</dbReference>
<dbReference type="Pfam" id="PF00355">
    <property type="entry name" value="Rieske"/>
    <property type="match status" value="1"/>
</dbReference>
<dbReference type="Proteomes" id="UP000074119">
    <property type="component" value="Chromosome"/>
</dbReference>
<keyword evidence="3" id="KW-0479">Metal-binding</keyword>
<keyword evidence="6" id="KW-0411">Iron-sulfur</keyword>
<evidence type="ECO:0000256" key="2">
    <source>
        <dbReference type="ARBA" id="ARBA00022714"/>
    </source>
</evidence>
<dbReference type="KEGG" id="zal:AZF00_12900"/>
<protein>
    <submittedName>
        <fullName evidence="8">(2Fe-2S)-binding protein</fullName>
    </submittedName>
</protein>
<accession>A0A127M7D1</accession>
<dbReference type="InterPro" id="IPR050584">
    <property type="entry name" value="Cholesterol_7-desaturase"/>
</dbReference>
<dbReference type="InterPro" id="IPR045605">
    <property type="entry name" value="KshA-like_C"/>
</dbReference>
<dbReference type="PANTHER" id="PTHR21266:SF60">
    <property type="entry name" value="3-KETOSTEROID-9-ALPHA-MONOOXYGENASE, OXYGENASE COMPONENT"/>
    <property type="match status" value="1"/>
</dbReference>
<dbReference type="SUPFAM" id="SSF50022">
    <property type="entry name" value="ISP domain"/>
    <property type="match status" value="1"/>
</dbReference>
<dbReference type="SUPFAM" id="SSF55961">
    <property type="entry name" value="Bet v1-like"/>
    <property type="match status" value="1"/>
</dbReference>